<evidence type="ECO:0000256" key="11">
    <source>
        <dbReference type="ARBA" id="ARBA00023204"/>
    </source>
</evidence>
<feature type="compositionally biased region" description="Basic residues" evidence="14">
    <location>
        <begin position="155"/>
        <end position="164"/>
    </location>
</feature>
<dbReference type="EMBL" id="JYDQ01000001">
    <property type="protein sequence ID" value="KRY23789.1"/>
    <property type="molecule type" value="Genomic_DNA"/>
</dbReference>
<dbReference type="PROSITE" id="PS00028">
    <property type="entry name" value="ZINC_FINGER_C2H2_1"/>
    <property type="match status" value="1"/>
</dbReference>
<evidence type="ECO:0000256" key="7">
    <source>
        <dbReference type="ARBA" id="ARBA00022806"/>
    </source>
</evidence>
<dbReference type="Gene3D" id="3.40.50.300">
    <property type="entry name" value="P-loop containing nucleotide triphosphate hydrolases"/>
    <property type="match status" value="2"/>
</dbReference>
<evidence type="ECO:0000256" key="14">
    <source>
        <dbReference type="SAM" id="MobiDB-lite"/>
    </source>
</evidence>
<dbReference type="GO" id="GO:0005634">
    <property type="term" value="C:nucleus"/>
    <property type="evidence" value="ECO:0007669"/>
    <property type="project" value="UniProtKB-SubCell"/>
</dbReference>
<dbReference type="GO" id="GO:0006281">
    <property type="term" value="P:DNA repair"/>
    <property type="evidence" value="ECO:0007669"/>
    <property type="project" value="UniProtKB-KW"/>
</dbReference>
<feature type="non-terminal residue" evidence="16">
    <location>
        <position position="1"/>
    </location>
</feature>
<dbReference type="InterPro" id="IPR042487">
    <property type="entry name" value="RuvBL1/2_DNA/RNA_bd_dom"/>
</dbReference>
<evidence type="ECO:0000256" key="1">
    <source>
        <dbReference type="ARBA" id="ARBA00004123"/>
    </source>
</evidence>
<evidence type="ECO:0000259" key="15">
    <source>
        <dbReference type="PROSITE" id="PS00028"/>
    </source>
</evidence>
<dbReference type="InterPro" id="IPR010339">
    <property type="entry name" value="TIP49_P-loop"/>
</dbReference>
<dbReference type="FunFam" id="1.10.8.60:FF:000022">
    <property type="entry name" value="Fidgetin like 1"/>
    <property type="match status" value="1"/>
</dbReference>
<dbReference type="SMART" id="SM00355">
    <property type="entry name" value="ZnF_C2H2"/>
    <property type="match status" value="3"/>
</dbReference>
<comment type="caution">
    <text evidence="16">The sequence shown here is derived from an EMBL/GenBank/DDBJ whole genome shotgun (WGS) entry which is preliminary data.</text>
</comment>
<dbReference type="FunFam" id="3.40.50.300:FF:002221">
    <property type="entry name" value="RuvB-like 2"/>
    <property type="match status" value="2"/>
</dbReference>
<evidence type="ECO:0000256" key="9">
    <source>
        <dbReference type="ARBA" id="ARBA00023015"/>
    </source>
</evidence>
<dbReference type="Pfam" id="PF17862">
    <property type="entry name" value="AAA_lid_3"/>
    <property type="match status" value="1"/>
</dbReference>
<keyword evidence="9" id="KW-0805">Transcription regulation</keyword>
<evidence type="ECO:0000256" key="12">
    <source>
        <dbReference type="ARBA" id="ARBA00023242"/>
    </source>
</evidence>
<dbReference type="GO" id="GO:0016887">
    <property type="term" value="F:ATP hydrolysis activity"/>
    <property type="evidence" value="ECO:0007669"/>
    <property type="project" value="InterPro"/>
</dbReference>
<name>A0A0V1AGI2_9BILA</name>
<dbReference type="SMART" id="SM00382">
    <property type="entry name" value="AAA"/>
    <property type="match status" value="2"/>
</dbReference>
<dbReference type="InterPro" id="IPR012340">
    <property type="entry name" value="NA-bd_OB-fold"/>
</dbReference>
<keyword evidence="7" id="KW-0347">Helicase</keyword>
<feature type="region of interest" description="Disordered" evidence="14">
    <location>
        <begin position="138"/>
        <end position="183"/>
    </location>
</feature>
<evidence type="ECO:0000256" key="4">
    <source>
        <dbReference type="ARBA" id="ARBA00022741"/>
    </source>
</evidence>
<keyword evidence="10" id="KW-0804">Transcription</keyword>
<evidence type="ECO:0000256" key="2">
    <source>
        <dbReference type="ARBA" id="ARBA00007519"/>
    </source>
</evidence>
<dbReference type="Gene3D" id="2.40.50.360">
    <property type="entry name" value="RuvB-like helicase, domain II"/>
    <property type="match status" value="1"/>
</dbReference>
<dbReference type="InterPro" id="IPR013087">
    <property type="entry name" value="Znf_C2H2_type"/>
</dbReference>
<feature type="compositionally biased region" description="Basic residues" evidence="14">
    <location>
        <begin position="171"/>
        <end position="183"/>
    </location>
</feature>
<dbReference type="SUPFAM" id="SSF52540">
    <property type="entry name" value="P-loop containing nucleoside triphosphate hydrolases"/>
    <property type="match status" value="2"/>
</dbReference>
<dbReference type="GO" id="GO:0010557">
    <property type="term" value="P:positive regulation of macromolecule biosynthetic process"/>
    <property type="evidence" value="ECO:0007669"/>
    <property type="project" value="UniProtKB-ARBA"/>
</dbReference>
<dbReference type="InterPro" id="IPR003593">
    <property type="entry name" value="AAA+_ATPase"/>
</dbReference>
<evidence type="ECO:0000256" key="5">
    <source>
        <dbReference type="ARBA" id="ARBA00022763"/>
    </source>
</evidence>
<evidence type="ECO:0000313" key="17">
    <source>
        <dbReference type="Proteomes" id="UP000054783"/>
    </source>
</evidence>
<dbReference type="InterPro" id="IPR027417">
    <property type="entry name" value="P-loop_NTPase"/>
</dbReference>
<dbReference type="InterPro" id="IPR003959">
    <property type="entry name" value="ATPase_AAA_core"/>
</dbReference>
<comment type="subcellular location">
    <subcellularLocation>
        <location evidence="1">Nucleus</location>
    </subcellularLocation>
</comment>
<dbReference type="GO" id="GO:0005524">
    <property type="term" value="F:ATP binding"/>
    <property type="evidence" value="ECO:0007669"/>
    <property type="project" value="UniProtKB-KW"/>
</dbReference>
<dbReference type="FunFam" id="3.40.50.300:FF:000093">
    <property type="entry name" value="Fidgetin-like 1"/>
    <property type="match status" value="1"/>
</dbReference>
<dbReference type="InterPro" id="IPR041569">
    <property type="entry name" value="AAA_lid_3"/>
</dbReference>
<dbReference type="GO" id="GO:0008017">
    <property type="term" value="F:microtubule binding"/>
    <property type="evidence" value="ECO:0007669"/>
    <property type="project" value="UniProtKB-ARBA"/>
</dbReference>
<dbReference type="InterPro" id="IPR041048">
    <property type="entry name" value="RuvB-like_C"/>
</dbReference>
<keyword evidence="6" id="KW-0378">Hydrolase</keyword>
<dbReference type="GO" id="GO:0003678">
    <property type="term" value="F:DNA helicase activity"/>
    <property type="evidence" value="ECO:0007669"/>
    <property type="project" value="UniProtKB-EC"/>
</dbReference>
<accession>A0A0V1AGI2</accession>
<organism evidence="16 17">
    <name type="scientific">Trichinella patagoniensis</name>
    <dbReference type="NCBI Taxonomy" id="990121"/>
    <lineage>
        <taxon>Eukaryota</taxon>
        <taxon>Metazoa</taxon>
        <taxon>Ecdysozoa</taxon>
        <taxon>Nematoda</taxon>
        <taxon>Enoplea</taxon>
        <taxon>Dorylaimia</taxon>
        <taxon>Trichinellida</taxon>
        <taxon>Trichinellidae</taxon>
        <taxon>Trichinella</taxon>
    </lineage>
</organism>
<keyword evidence="8" id="KW-0067">ATP-binding</keyword>
<evidence type="ECO:0000313" key="16">
    <source>
        <dbReference type="EMBL" id="KRY23789.1"/>
    </source>
</evidence>
<dbReference type="OrthoDB" id="10060499at2759"/>
<keyword evidence="17" id="KW-1185">Reference proteome</keyword>
<evidence type="ECO:0000256" key="8">
    <source>
        <dbReference type="ARBA" id="ARBA00022840"/>
    </source>
</evidence>
<keyword evidence="11" id="KW-0234">DNA repair</keyword>
<keyword evidence="5" id="KW-0227">DNA damage</keyword>
<evidence type="ECO:0000256" key="10">
    <source>
        <dbReference type="ARBA" id="ARBA00023163"/>
    </source>
</evidence>
<dbReference type="EC" id="3.6.4.12" evidence="3"/>
<keyword evidence="4" id="KW-0547">Nucleotide-binding</keyword>
<dbReference type="Pfam" id="PF00004">
    <property type="entry name" value="AAA"/>
    <property type="match status" value="1"/>
</dbReference>
<dbReference type="Pfam" id="PF06068">
    <property type="entry name" value="TIP49"/>
    <property type="match status" value="1"/>
</dbReference>
<feature type="region of interest" description="Disordered" evidence="14">
    <location>
        <begin position="878"/>
        <end position="901"/>
    </location>
</feature>
<proteinExistence type="inferred from homology"/>
<dbReference type="SUPFAM" id="SSF50249">
    <property type="entry name" value="Nucleic acid-binding proteins"/>
    <property type="match status" value="1"/>
</dbReference>
<dbReference type="PANTHER" id="PTHR11093">
    <property type="entry name" value="RUVB-RELATED REPTIN AND PONTIN"/>
    <property type="match status" value="1"/>
</dbReference>
<evidence type="ECO:0000256" key="6">
    <source>
        <dbReference type="ARBA" id="ARBA00022801"/>
    </source>
</evidence>
<gene>
    <name evidence="16" type="primary">ruvbl2</name>
    <name evidence="16" type="ORF">T12_14298</name>
</gene>
<dbReference type="Proteomes" id="UP000054783">
    <property type="component" value="Unassembled WGS sequence"/>
</dbReference>
<reference evidence="16 17" key="1">
    <citation type="submission" date="2015-01" db="EMBL/GenBank/DDBJ databases">
        <title>Evolution of Trichinella species and genotypes.</title>
        <authorList>
            <person name="Korhonen P.K."/>
            <person name="Edoardo P."/>
            <person name="Giuseppe L.R."/>
            <person name="Gasser R.B."/>
        </authorList>
    </citation>
    <scope>NUCLEOTIDE SEQUENCE [LARGE SCALE GENOMIC DNA]</scope>
    <source>
        <strain evidence="16">ISS2496</strain>
    </source>
</reference>
<dbReference type="FunFam" id="1.10.8.60:FF:000010">
    <property type="entry name" value="RuvB-like helicase"/>
    <property type="match status" value="1"/>
</dbReference>
<evidence type="ECO:0000256" key="13">
    <source>
        <dbReference type="ARBA" id="ARBA00077211"/>
    </source>
</evidence>
<dbReference type="STRING" id="990121.A0A0V1AGI2"/>
<evidence type="ECO:0000256" key="3">
    <source>
        <dbReference type="ARBA" id="ARBA00012551"/>
    </source>
</evidence>
<keyword evidence="12" id="KW-0539">Nucleus</keyword>
<sequence>LAMDESFDDQISFRLCCSTCFEIFCSPTMLILHETMIHRLLPGQVASLDFPSPFEQCDSRSEASKITFRVVPILDCAGVVSTVLRKARLSEVKSEMLLRQEGDLTFSTFISVAMNSSELMDEDQLDQSDMAMGDHVAEHGKREEMSLGEAGSMRGRNRRRRKRSVLSNPMARKRRRTAKYKSPNHWKPPARLIDIHLYRHKNDASSWLDVKRCPVCYENCASVIETVLHCIFKHGFQLESLQRLVYEPERSVRQLFKSLNCQYCPDRFGQIADCLLHVLQMHGDLFFGRSSSGDLLATCSISSLAEEVSDLARVERTGLHSHIHGLGVDRNSQPLQIGDGMVGQLEARKAVAIVVKMIQEGKLAGRGILLSGPRGSGKTAIAMGMCQMLGKDTPITIISGSEVFSVDVNKTEALTQAVRKSIGIRIKEETEVIEGEVVSLDIDRPASGEGKKVGKLILRTLDMEAAYDLGMKMIDLVQKEKVQPGDIIQIDRASNKLTKLGFSMTRAHDYTAMGPQTKLLSCPSGELQKRREVVNTVSLHEVDVINSRKQGFLALFSGDTGEISREVREQINSKISEWKEEGKAEIIPGVLFIDEVHMLDIECFSFLNRALENEFSPIVVMATNRCMAAVRGTDHVCPHGIPEDLLDRLLIIKTRPYPQQDLYQILKIRCEEENVKISQEPLNILTHLASDTSLRYAMQLISVANVISQRRKASEVGTGDIKCAYELFWDEKRTAPYLDQYRLQMIGGNGCYAEKPTDIKNMADVEEEMFNLWKQLADAKKQSTEREKPKEENFPATNVEDFFKDEYCSSTGEEPDLPIECSASTSFAWKRQEQPRVENGIIPAVKKCRLADASTQDDDVSSRIFEYKWKRRPCASSKFDQPLPTTSEEEEHVEKKTTGNQSRKTAYRCASQFVSSLSLLYGRSSSSKSLGLTGRGFKAPLKASDGCSIQARTDDTVEQICGSGPQPIGTRDCKAGKRIEDDNDSTLKGCDPELVNLIESEIVNKSPAVNWDDIAGLKQAKMAIKEIVVWPMLRPDIFTGLLAPCKGLLLFGPPGTGKTLIGKCIASQCRATFFSISASTLTSKWVGEGEKLVRALFTVARGRLPAVIFIDEIDSLLTKRTDTEHESSRRIKNEFFTQMEGLGISKEERLLVVGATNRHAIRKANSFVPQELDEAARRRFSRRLYVPLPDVEARVEIVRRLLANHNNTLTQSDIEQVSSLTEGYSGADVTELCREAAMYPIREMEEIENIQLDQVPPISLDHFKNALTAVKSTVSSNEIAFYEHWNEQYGFSAPGNSFQPPAAAIY</sequence>
<comment type="similarity">
    <text evidence="2">Belongs to the RuvB family.</text>
</comment>
<dbReference type="InterPro" id="IPR027238">
    <property type="entry name" value="RuvB-like"/>
</dbReference>
<protein>
    <recommendedName>
        <fullName evidence="3">DNA helicase</fullName>
        <ecNumber evidence="3">3.6.4.12</ecNumber>
    </recommendedName>
    <alternativeName>
        <fullName evidence="13">Reptin</fullName>
    </alternativeName>
</protein>
<dbReference type="FunFam" id="2.40.50.360:FF:000002">
    <property type="entry name" value="RuvB-like helicase"/>
    <property type="match status" value="1"/>
</dbReference>
<dbReference type="Gene3D" id="1.10.8.60">
    <property type="match status" value="2"/>
</dbReference>
<feature type="domain" description="C2H2-type" evidence="15">
    <location>
        <begin position="16"/>
        <end position="38"/>
    </location>
</feature>
<dbReference type="Pfam" id="PF17856">
    <property type="entry name" value="TIP49_C"/>
    <property type="match status" value="1"/>
</dbReference>